<protein>
    <submittedName>
        <fullName evidence="1">Uncharacterized protein</fullName>
    </submittedName>
</protein>
<reference evidence="1" key="2">
    <citation type="submission" date="2020-05" db="UniProtKB">
        <authorList>
            <consortium name="EnsemblMetazoa"/>
        </authorList>
    </citation>
    <scope>IDENTIFICATION</scope>
    <source>
        <strain evidence="1">FAR1</strain>
    </source>
</reference>
<name>A0A182QXJ0_9DIPT</name>
<keyword evidence="2" id="KW-1185">Reference proteome</keyword>
<organism evidence="1 2">
    <name type="scientific">Anopheles farauti</name>
    <dbReference type="NCBI Taxonomy" id="69004"/>
    <lineage>
        <taxon>Eukaryota</taxon>
        <taxon>Metazoa</taxon>
        <taxon>Ecdysozoa</taxon>
        <taxon>Arthropoda</taxon>
        <taxon>Hexapoda</taxon>
        <taxon>Insecta</taxon>
        <taxon>Pterygota</taxon>
        <taxon>Neoptera</taxon>
        <taxon>Endopterygota</taxon>
        <taxon>Diptera</taxon>
        <taxon>Nematocera</taxon>
        <taxon>Culicoidea</taxon>
        <taxon>Culicidae</taxon>
        <taxon>Anophelinae</taxon>
        <taxon>Anopheles</taxon>
    </lineage>
</organism>
<accession>A0A182QXJ0</accession>
<evidence type="ECO:0000313" key="2">
    <source>
        <dbReference type="Proteomes" id="UP000075886"/>
    </source>
</evidence>
<dbReference type="Proteomes" id="UP000075886">
    <property type="component" value="Unassembled WGS sequence"/>
</dbReference>
<dbReference type="EnsemblMetazoa" id="AFAF018861-RA">
    <property type="protein sequence ID" value="AFAF018861-PA"/>
    <property type="gene ID" value="AFAF018861"/>
</dbReference>
<reference evidence="2" key="1">
    <citation type="submission" date="2014-01" db="EMBL/GenBank/DDBJ databases">
        <title>The Genome Sequence of Anopheles farauti FAR1 (V2).</title>
        <authorList>
            <consortium name="The Broad Institute Genomics Platform"/>
            <person name="Neafsey D.E."/>
            <person name="Besansky N."/>
            <person name="Howell P."/>
            <person name="Walton C."/>
            <person name="Young S.K."/>
            <person name="Zeng Q."/>
            <person name="Gargeya S."/>
            <person name="Fitzgerald M."/>
            <person name="Haas B."/>
            <person name="Abouelleil A."/>
            <person name="Allen A.W."/>
            <person name="Alvarado L."/>
            <person name="Arachchi H.M."/>
            <person name="Berlin A.M."/>
            <person name="Chapman S.B."/>
            <person name="Gainer-Dewar J."/>
            <person name="Goldberg J."/>
            <person name="Griggs A."/>
            <person name="Gujja S."/>
            <person name="Hansen M."/>
            <person name="Howarth C."/>
            <person name="Imamovic A."/>
            <person name="Ireland A."/>
            <person name="Larimer J."/>
            <person name="McCowan C."/>
            <person name="Murphy C."/>
            <person name="Pearson M."/>
            <person name="Poon T.W."/>
            <person name="Priest M."/>
            <person name="Roberts A."/>
            <person name="Saif S."/>
            <person name="Shea T."/>
            <person name="Sisk P."/>
            <person name="Sykes S."/>
            <person name="Wortman J."/>
            <person name="Nusbaum C."/>
            <person name="Birren B."/>
        </authorList>
    </citation>
    <scope>NUCLEOTIDE SEQUENCE [LARGE SCALE GENOMIC DNA]</scope>
    <source>
        <strain evidence="2">FAR1</strain>
    </source>
</reference>
<dbReference type="VEuPathDB" id="VectorBase:AFAF018861"/>
<sequence length="607" mass="67073">MCVKVVVHVAGVATIRYPPSAFGEAHEQAKYGRNGSPPLDKESIHADDLLLEARFGAGKVEKRPFDRAGHHQLQQRLERCVSPERATAPVAGCDAGCGWVEVWGDAKPGVRFPELAPYRSLPVLAVGVGFAPFHTHRIQPDETAPAPAGRVTRRIVPVVRLEREAGRVVSVGAEALGTVHEVGLRFAQRLEQQPADEQLRVDDAPDLLLHATVPDHAAAEEPVREHHLQQTPALVFDRAFGRNVQRRAVRGEAGGHAAPFRHLILRRVPALVREHPERHAVRVADAPEVMAQTLELLHHRLGSAREERGKVGARHALRHRRARLREGAEEGVGEQAGGLLLRHGHRVVGPLHQQRDRHGEQLGQAEGERHHAGQRLAEERGALLLLALLLEQAVQRKELVARPVVRIVPHDRFLQLARVGDRSGQRQTNYRPTGLEDNLRKICYRTVATRTPWGVLLTLAYGELEPAAGRYSGFRSFTGSGCASVLKTQSSSGSSESSENSRYRYSYLHRIPAPVTVLLVMRQAPHDEVALERFRPQDVVLLLRLQRLRFHAVVEAERFRPEPGVRADVALVAGAGQTLANLQVLLRERIVQGPAAQPEQTTCRGGI</sequence>
<dbReference type="AlphaFoldDB" id="A0A182QXJ0"/>
<evidence type="ECO:0000313" key="1">
    <source>
        <dbReference type="EnsemblMetazoa" id="AFAF018861-PA"/>
    </source>
</evidence>
<proteinExistence type="predicted"/>
<dbReference type="EMBL" id="AXCN02001386">
    <property type="status" value="NOT_ANNOTATED_CDS"/>
    <property type="molecule type" value="Genomic_DNA"/>
</dbReference>